<keyword evidence="2" id="KW-0539">Nucleus</keyword>
<evidence type="ECO:0000313" key="6">
    <source>
        <dbReference type="Proteomes" id="UP000694388"/>
    </source>
</evidence>
<dbReference type="GO" id="GO:0005634">
    <property type="term" value="C:nucleus"/>
    <property type="evidence" value="ECO:0007669"/>
    <property type="project" value="UniProtKB-SubCell"/>
</dbReference>
<feature type="region of interest" description="Disordered" evidence="3">
    <location>
        <begin position="225"/>
        <end position="285"/>
    </location>
</feature>
<name>A0A8C4RA80_EPTBU</name>
<sequence length="378" mass="40683">MGWERSVRETSRDSAGMPLFVRSSTGSVLEIAVPVGETVQGLKARIARALRLPRRRLALLYRNSPMTSGRISDYGVTRCSEVTLVLNVESGLRVGDFLSGRCPLTLALRVGDRMMFVQLQLWTSQLRGRPEAAQPVSGSAPPVAHPPHPPPPPPPSAPPRNYGTVIDSFVSHSPGVFSGTFSGTLHPSCQDTSGEPRKDVATVLRILSDLLSAAHVYRRGSVSMSQHLAQSPTTTTAAAGISPSKPELLNQGPSNTSQPLGLHLPPLSPRASSGSSENGDSHEVQMTRCKVQHLQKLMHQRRLQRKLRRDARAPYFPCGSSGMSSKVAATGSITKEALQAENVRGIKVDRHAVAEDSPGATGIVESSWTEMELEYLVA</sequence>
<dbReference type="AlphaFoldDB" id="A0A8C4RA80"/>
<proteinExistence type="predicted"/>
<accession>A0A8C4RA80</accession>
<dbReference type="Proteomes" id="UP000694388">
    <property type="component" value="Unplaced"/>
</dbReference>
<feature type="domain" description="Ubiquitin-like" evidence="4">
    <location>
        <begin position="17"/>
        <end position="91"/>
    </location>
</feature>
<dbReference type="PANTHER" id="PTHR23010">
    <property type="entry name" value="MIDNOLIN"/>
    <property type="match status" value="1"/>
</dbReference>
<feature type="compositionally biased region" description="Polar residues" evidence="3">
    <location>
        <begin position="225"/>
        <end position="237"/>
    </location>
</feature>
<feature type="compositionally biased region" description="Pro residues" evidence="3">
    <location>
        <begin position="143"/>
        <end position="158"/>
    </location>
</feature>
<reference evidence="5" key="2">
    <citation type="submission" date="2025-09" db="UniProtKB">
        <authorList>
            <consortium name="Ensembl"/>
        </authorList>
    </citation>
    <scope>IDENTIFICATION</scope>
</reference>
<dbReference type="Gene3D" id="3.10.20.90">
    <property type="entry name" value="Phosphatidylinositol 3-kinase Catalytic Subunit, Chain A, domain 1"/>
    <property type="match status" value="1"/>
</dbReference>
<dbReference type="SUPFAM" id="SSF54236">
    <property type="entry name" value="Ubiquitin-like"/>
    <property type="match status" value="1"/>
</dbReference>
<comment type="subcellular location">
    <subcellularLocation>
        <location evidence="1">Nucleus</location>
    </subcellularLocation>
</comment>
<dbReference type="GeneTree" id="ENSGT00510000049027"/>
<dbReference type="SMART" id="SM00213">
    <property type="entry name" value="UBQ"/>
    <property type="match status" value="1"/>
</dbReference>
<evidence type="ECO:0000256" key="2">
    <source>
        <dbReference type="ARBA" id="ARBA00023242"/>
    </source>
</evidence>
<reference evidence="5" key="1">
    <citation type="submission" date="2025-08" db="UniProtKB">
        <authorList>
            <consortium name="Ensembl"/>
        </authorList>
    </citation>
    <scope>IDENTIFICATION</scope>
</reference>
<evidence type="ECO:0000259" key="4">
    <source>
        <dbReference type="PROSITE" id="PS50053"/>
    </source>
</evidence>
<evidence type="ECO:0000313" key="5">
    <source>
        <dbReference type="Ensembl" id="ENSEBUP00000027543.1"/>
    </source>
</evidence>
<feature type="region of interest" description="Disordered" evidence="3">
    <location>
        <begin position="130"/>
        <end position="162"/>
    </location>
</feature>
<protein>
    <recommendedName>
        <fullName evidence="4">Ubiquitin-like domain-containing protein</fullName>
    </recommendedName>
</protein>
<keyword evidence="6" id="KW-1185">Reference proteome</keyword>
<dbReference type="PROSITE" id="PS50053">
    <property type="entry name" value="UBIQUITIN_2"/>
    <property type="match status" value="1"/>
</dbReference>
<dbReference type="InterPro" id="IPR029071">
    <property type="entry name" value="Ubiquitin-like_domsf"/>
</dbReference>
<organism evidence="5 6">
    <name type="scientific">Eptatretus burgeri</name>
    <name type="common">Inshore hagfish</name>
    <dbReference type="NCBI Taxonomy" id="7764"/>
    <lineage>
        <taxon>Eukaryota</taxon>
        <taxon>Metazoa</taxon>
        <taxon>Chordata</taxon>
        <taxon>Craniata</taxon>
        <taxon>Vertebrata</taxon>
        <taxon>Cyclostomata</taxon>
        <taxon>Myxini</taxon>
        <taxon>Myxiniformes</taxon>
        <taxon>Myxinidae</taxon>
        <taxon>Eptatretinae</taxon>
        <taxon>Eptatretus</taxon>
    </lineage>
</organism>
<dbReference type="InterPro" id="IPR000626">
    <property type="entry name" value="Ubiquitin-like_dom"/>
</dbReference>
<evidence type="ECO:0000256" key="1">
    <source>
        <dbReference type="ARBA" id="ARBA00004123"/>
    </source>
</evidence>
<dbReference type="Ensembl" id="ENSEBUT00000028119.1">
    <property type="protein sequence ID" value="ENSEBUP00000027543.1"/>
    <property type="gene ID" value="ENSEBUG00000016863.1"/>
</dbReference>
<evidence type="ECO:0000256" key="3">
    <source>
        <dbReference type="SAM" id="MobiDB-lite"/>
    </source>
</evidence>
<dbReference type="PANTHER" id="PTHR23010:SF1">
    <property type="entry name" value="MIDNOLIN"/>
    <property type="match status" value="1"/>
</dbReference>
<dbReference type="InterPro" id="IPR039336">
    <property type="entry name" value="Midnolin"/>
</dbReference>